<comment type="caution">
    <text evidence="2">The sequence shown here is derived from an EMBL/GenBank/DDBJ whole genome shotgun (WGS) entry which is preliminary data.</text>
</comment>
<evidence type="ECO:0000313" key="2">
    <source>
        <dbReference type="EMBL" id="PPQ80908.1"/>
    </source>
</evidence>
<evidence type="ECO:0000313" key="3">
    <source>
        <dbReference type="Proteomes" id="UP000284706"/>
    </source>
</evidence>
<dbReference type="InParanoid" id="A0A409WQX0"/>
<organism evidence="2 3">
    <name type="scientific">Gymnopilus dilepis</name>
    <dbReference type="NCBI Taxonomy" id="231916"/>
    <lineage>
        <taxon>Eukaryota</taxon>
        <taxon>Fungi</taxon>
        <taxon>Dikarya</taxon>
        <taxon>Basidiomycota</taxon>
        <taxon>Agaricomycotina</taxon>
        <taxon>Agaricomycetes</taxon>
        <taxon>Agaricomycetidae</taxon>
        <taxon>Agaricales</taxon>
        <taxon>Agaricineae</taxon>
        <taxon>Hymenogastraceae</taxon>
        <taxon>Gymnopilus</taxon>
    </lineage>
</organism>
<dbReference type="EMBL" id="NHYE01004922">
    <property type="protein sequence ID" value="PPQ80908.1"/>
    <property type="molecule type" value="Genomic_DNA"/>
</dbReference>
<protein>
    <submittedName>
        <fullName evidence="2">Uncharacterized protein</fullName>
    </submittedName>
</protein>
<keyword evidence="3" id="KW-1185">Reference proteome</keyword>
<proteinExistence type="predicted"/>
<feature type="compositionally biased region" description="Basic and acidic residues" evidence="1">
    <location>
        <begin position="27"/>
        <end position="39"/>
    </location>
</feature>
<feature type="region of interest" description="Disordered" evidence="1">
    <location>
        <begin position="1"/>
        <end position="44"/>
    </location>
</feature>
<dbReference type="Proteomes" id="UP000284706">
    <property type="component" value="Unassembled WGS sequence"/>
</dbReference>
<accession>A0A409WQX0</accession>
<evidence type="ECO:0000256" key="1">
    <source>
        <dbReference type="SAM" id="MobiDB-lite"/>
    </source>
</evidence>
<gene>
    <name evidence="2" type="ORF">CVT26_015070</name>
</gene>
<sequence length="89" mass="9747">MTSASKFKVVIHSQRVKKNAASGTVQHDSKRGREPDSQAHPRTKSINFALMTAAARTCTSMGRRKPGTWENEGLYSMRQGRVAVGKSAD</sequence>
<dbReference type="AlphaFoldDB" id="A0A409WQX0"/>
<reference evidence="2 3" key="1">
    <citation type="journal article" date="2018" name="Evol. Lett.">
        <title>Horizontal gene cluster transfer increased hallucinogenic mushroom diversity.</title>
        <authorList>
            <person name="Reynolds H.T."/>
            <person name="Vijayakumar V."/>
            <person name="Gluck-Thaler E."/>
            <person name="Korotkin H.B."/>
            <person name="Matheny P.B."/>
            <person name="Slot J.C."/>
        </authorList>
    </citation>
    <scope>NUCLEOTIDE SEQUENCE [LARGE SCALE GENOMIC DNA]</scope>
    <source>
        <strain evidence="2 3">SRW20</strain>
    </source>
</reference>
<name>A0A409WQX0_9AGAR</name>